<accession>A0ABN2DZE5</accession>
<proteinExistence type="predicted"/>
<dbReference type="Proteomes" id="UP001501705">
    <property type="component" value="Unassembled WGS sequence"/>
</dbReference>
<sequence>MAIITGVFAWGVPSAYAVGCYGETCYNKGPVAMGCTKDQRLISDPAWRGNLQVLYSPACRAAWADSNWEPLHSCWYLELERARSNLIVQSRLRVEHCPGEAREWTNMFPGGWYYRAVRNDTASGGTADYTAWVFR</sequence>
<reference evidence="2" key="1">
    <citation type="journal article" date="2019" name="Int. J. Syst. Evol. Microbiol.">
        <title>The Global Catalogue of Microorganisms (GCM) 10K type strain sequencing project: providing services to taxonomists for standard genome sequencing and annotation.</title>
        <authorList>
            <consortium name="The Broad Institute Genomics Platform"/>
            <consortium name="The Broad Institute Genome Sequencing Center for Infectious Disease"/>
            <person name="Wu L."/>
            <person name="Ma J."/>
        </authorList>
    </citation>
    <scope>NUCLEOTIDE SEQUENCE [LARGE SCALE GENOMIC DNA]</scope>
    <source>
        <strain evidence="2">JCM 15572</strain>
    </source>
</reference>
<comment type="caution">
    <text evidence="1">The sequence shown here is derived from an EMBL/GenBank/DDBJ whole genome shotgun (WGS) entry which is preliminary data.</text>
</comment>
<protein>
    <recommendedName>
        <fullName evidence="3">DUF2690 domain-containing protein</fullName>
    </recommendedName>
</protein>
<evidence type="ECO:0000313" key="2">
    <source>
        <dbReference type="Proteomes" id="UP001501705"/>
    </source>
</evidence>
<evidence type="ECO:0000313" key="1">
    <source>
        <dbReference type="EMBL" id="GAA1590211.1"/>
    </source>
</evidence>
<organism evidence="1 2">
    <name type="scientific">Kribbella hippodromi</name>
    <dbReference type="NCBI Taxonomy" id="434347"/>
    <lineage>
        <taxon>Bacteria</taxon>
        <taxon>Bacillati</taxon>
        <taxon>Actinomycetota</taxon>
        <taxon>Actinomycetes</taxon>
        <taxon>Propionibacteriales</taxon>
        <taxon>Kribbellaceae</taxon>
        <taxon>Kribbella</taxon>
    </lineage>
</organism>
<keyword evidence="2" id="KW-1185">Reference proteome</keyword>
<name>A0ABN2DZE5_9ACTN</name>
<gene>
    <name evidence="1" type="ORF">GCM10009804_53030</name>
</gene>
<evidence type="ECO:0008006" key="3">
    <source>
        <dbReference type="Google" id="ProtNLM"/>
    </source>
</evidence>
<dbReference type="EMBL" id="BAAAPH010000018">
    <property type="protein sequence ID" value="GAA1590211.1"/>
    <property type="molecule type" value="Genomic_DNA"/>
</dbReference>